<protein>
    <submittedName>
        <fullName evidence="6">ProQ/FINO family protein</fullName>
    </submittedName>
</protein>
<feature type="compositionally biased region" description="Basic and acidic residues" evidence="4">
    <location>
        <begin position="112"/>
        <end position="123"/>
    </location>
</feature>
<accession>A0ABZ0T9G8</accession>
<dbReference type="PANTHER" id="PTHR38106:SF1">
    <property type="entry name" value="RNA CHAPERONE PROQ"/>
    <property type="match status" value="1"/>
</dbReference>
<dbReference type="Pfam" id="PF04352">
    <property type="entry name" value="ProQ"/>
    <property type="match status" value="1"/>
</dbReference>
<dbReference type="Proteomes" id="UP001322512">
    <property type="component" value="Chromosome"/>
</dbReference>
<dbReference type="GeneID" id="91008932"/>
<sequence length="360" mass="40138">MEDQDLIEERSTRLMVALEGRAETLLEALREARVQREAMSSRLDELERQRQSLEARNAELAAEAREGGAERESLERRVAELERRLADAEASCLELLEENRELDEQNRELEAHNRHLREDREVPAEGETASVFSRRGRPAQGLSALIGHRHRDSETPADEPASGESPATGPAEATPAADTAEASGRQDELPSIDEAPSPQALLEQWYQRYPNAFFKGHTRPLQVGIHEALAEHEPWPEKLVRRALACYVNLPRYLKAVREGAERIDLNGAPAGEVDAGAAEHARKKLDRLQSGRRKGAKPARRRPPAKGPRGEDAASDARQEERSQQVSAPQKEAGGRDDEPADSRLQRKLGELVARHNPR</sequence>
<reference evidence="6 7" key="1">
    <citation type="submission" date="2023-11" db="EMBL/GenBank/DDBJ databases">
        <title>MicrobeMod: A computational toolkit for identifying prokaryotic methylation and restriction-modification with nanopore sequencing.</title>
        <authorList>
            <person name="Crits-Christoph A."/>
            <person name="Kang S.C."/>
            <person name="Lee H."/>
            <person name="Ostrov N."/>
        </authorList>
    </citation>
    <scope>NUCLEOTIDE SEQUENCE [LARGE SCALE GENOMIC DNA]</scope>
    <source>
        <strain evidence="6 7">ATCC 33173</strain>
    </source>
</reference>
<gene>
    <name evidence="6" type="ORF">SR933_01975</name>
</gene>
<feature type="domain" description="ProQ/FinO" evidence="5">
    <location>
        <begin position="194"/>
        <end position="302"/>
    </location>
</feature>
<dbReference type="SUPFAM" id="SSF48657">
    <property type="entry name" value="FinO-like"/>
    <property type="match status" value="1"/>
</dbReference>
<evidence type="ECO:0000259" key="5">
    <source>
        <dbReference type="SMART" id="SM00945"/>
    </source>
</evidence>
<feature type="compositionally biased region" description="Basic and acidic residues" evidence="4">
    <location>
        <begin position="334"/>
        <end position="360"/>
    </location>
</feature>
<keyword evidence="3" id="KW-0143">Chaperone</keyword>
<feature type="compositionally biased region" description="Basic residues" evidence="4">
    <location>
        <begin position="282"/>
        <end position="305"/>
    </location>
</feature>
<feature type="region of interest" description="Disordered" evidence="4">
    <location>
        <begin position="268"/>
        <end position="360"/>
    </location>
</feature>
<dbReference type="InterPro" id="IPR016103">
    <property type="entry name" value="ProQ/FinO"/>
</dbReference>
<dbReference type="RefSeq" id="WP_223248559.1">
    <property type="nucleotide sequence ID" value="NC_014532.2"/>
</dbReference>
<keyword evidence="7" id="KW-1185">Reference proteome</keyword>
<evidence type="ECO:0000313" key="7">
    <source>
        <dbReference type="Proteomes" id="UP001322512"/>
    </source>
</evidence>
<keyword evidence="1" id="KW-0963">Cytoplasm</keyword>
<evidence type="ECO:0000256" key="2">
    <source>
        <dbReference type="ARBA" id="ARBA00022884"/>
    </source>
</evidence>
<evidence type="ECO:0000256" key="4">
    <source>
        <dbReference type="SAM" id="MobiDB-lite"/>
    </source>
</evidence>
<evidence type="ECO:0000256" key="1">
    <source>
        <dbReference type="ARBA" id="ARBA00022490"/>
    </source>
</evidence>
<keyword evidence="2" id="KW-0694">RNA-binding</keyword>
<dbReference type="InterPro" id="IPR036442">
    <property type="entry name" value="ProQ/FinO_sf"/>
</dbReference>
<feature type="region of interest" description="Disordered" evidence="4">
    <location>
        <begin position="112"/>
        <end position="193"/>
    </location>
</feature>
<name>A0ABZ0T9G8_HALED</name>
<proteinExistence type="predicted"/>
<dbReference type="PANTHER" id="PTHR38106">
    <property type="entry name" value="RNA CHAPERONE PROQ"/>
    <property type="match status" value="1"/>
</dbReference>
<dbReference type="EMBL" id="CP139472">
    <property type="protein sequence ID" value="WPU47683.1"/>
    <property type="molecule type" value="Genomic_DNA"/>
</dbReference>
<dbReference type="InterPro" id="IPR023529">
    <property type="entry name" value="ProQ"/>
</dbReference>
<evidence type="ECO:0000313" key="6">
    <source>
        <dbReference type="EMBL" id="WPU47683.1"/>
    </source>
</evidence>
<organism evidence="6 7">
    <name type="scientific">Halomonas elongata (strain ATCC 33173 / DSM 2581 / NBRC 15536 / NCIMB 2198 / 1H9)</name>
    <dbReference type="NCBI Taxonomy" id="768066"/>
    <lineage>
        <taxon>Bacteria</taxon>
        <taxon>Pseudomonadati</taxon>
        <taxon>Pseudomonadota</taxon>
        <taxon>Gammaproteobacteria</taxon>
        <taxon>Oceanospirillales</taxon>
        <taxon>Halomonadaceae</taxon>
        <taxon>Halomonas</taxon>
    </lineage>
</organism>
<dbReference type="Gene3D" id="1.10.1710.10">
    <property type="entry name" value="ProQ/FinO domain"/>
    <property type="match status" value="1"/>
</dbReference>
<evidence type="ECO:0000256" key="3">
    <source>
        <dbReference type="ARBA" id="ARBA00023186"/>
    </source>
</evidence>
<feature type="compositionally biased region" description="Basic and acidic residues" evidence="4">
    <location>
        <begin position="309"/>
        <end position="324"/>
    </location>
</feature>
<feature type="compositionally biased region" description="Low complexity" evidence="4">
    <location>
        <begin position="164"/>
        <end position="183"/>
    </location>
</feature>
<dbReference type="SMART" id="SM00945">
    <property type="entry name" value="ProQ"/>
    <property type="match status" value="1"/>
</dbReference>